<feature type="region of interest" description="Disordered" evidence="2">
    <location>
        <begin position="210"/>
        <end position="250"/>
    </location>
</feature>
<dbReference type="STRING" id="177199.A0A420YND3"/>
<evidence type="ECO:0000259" key="3">
    <source>
        <dbReference type="PROSITE" id="PS50157"/>
    </source>
</evidence>
<dbReference type="InterPro" id="IPR013087">
    <property type="entry name" value="Znf_C2H2_type"/>
</dbReference>
<dbReference type="EMBL" id="QVQW01000001">
    <property type="protein sequence ID" value="RKU49372.1"/>
    <property type="molecule type" value="Genomic_DNA"/>
</dbReference>
<keyword evidence="1" id="KW-0479">Metal-binding</keyword>
<organism evidence="4 5">
    <name type="scientific">Coniochaeta pulveracea</name>
    <dbReference type="NCBI Taxonomy" id="177199"/>
    <lineage>
        <taxon>Eukaryota</taxon>
        <taxon>Fungi</taxon>
        <taxon>Dikarya</taxon>
        <taxon>Ascomycota</taxon>
        <taxon>Pezizomycotina</taxon>
        <taxon>Sordariomycetes</taxon>
        <taxon>Sordariomycetidae</taxon>
        <taxon>Coniochaetales</taxon>
        <taxon>Coniochaetaceae</taxon>
        <taxon>Coniochaeta</taxon>
    </lineage>
</organism>
<evidence type="ECO:0000313" key="5">
    <source>
        <dbReference type="Proteomes" id="UP000275385"/>
    </source>
</evidence>
<dbReference type="Proteomes" id="UP000275385">
    <property type="component" value="Unassembled WGS sequence"/>
</dbReference>
<keyword evidence="1" id="KW-0862">Zinc</keyword>
<dbReference type="PROSITE" id="PS00028">
    <property type="entry name" value="ZINC_FINGER_C2H2_1"/>
    <property type="match status" value="1"/>
</dbReference>
<sequence length="488" mass="55173">MAHSSNYTSKGRKHGYPAQSSSSAAADMSRSDSGYYSSNVVTHHTEYNDHGDQTLAGTGGDYLHTYSVSHDWTGEHVQQQDFYLSSIAHNGQPYSEYITGYTGSQMAAQYPDPSIPRTAGNFMVDGSPKMELDLDQSMAVSEHNQRDFDNEDTLDTAVWEHQNAADYDPSDFSQVDFEYDFASAPSQVKDHDTMYQYGGGRDLESTLVSPSLDLRAPGPSAGGQPLVQRQPPKQPLSQSGPASQQVSMTTTGTTVHPRFLCLHPECGKYFNRPADLDRHQKNVHCKDRNKGKCCDYRSCGRHDHAFRRPDHFRDHLRDIHREDLLKRGGAAEADADWWKGRSPTAVYNGWWRCGKCFRRVSVDKHDWQCPGCGNVCEQDRQAVRRLPLYCDYPGCGVDHPEGPELFKDPGRFREHLRAFHAEDVPKNEGKAGLAELQSEQWWASRYVATMSWRCTRCLAWVDHGRNGWVCETCGFECEERRRACRNPA</sequence>
<accession>A0A420YND3</accession>
<feature type="region of interest" description="Disordered" evidence="2">
    <location>
        <begin position="1"/>
        <end position="32"/>
    </location>
</feature>
<proteinExistence type="predicted"/>
<dbReference type="PROSITE" id="PS50157">
    <property type="entry name" value="ZINC_FINGER_C2H2_2"/>
    <property type="match status" value="1"/>
</dbReference>
<protein>
    <recommendedName>
        <fullName evidence="3">C2H2-type domain-containing protein</fullName>
    </recommendedName>
</protein>
<name>A0A420YND3_9PEZI</name>
<evidence type="ECO:0000256" key="1">
    <source>
        <dbReference type="PROSITE-ProRule" id="PRU00042"/>
    </source>
</evidence>
<dbReference type="GO" id="GO:0008270">
    <property type="term" value="F:zinc ion binding"/>
    <property type="evidence" value="ECO:0007669"/>
    <property type="project" value="UniProtKB-KW"/>
</dbReference>
<reference evidence="4 5" key="1">
    <citation type="submission" date="2018-08" db="EMBL/GenBank/DDBJ databases">
        <title>Draft genome of the lignicolous fungus Coniochaeta pulveracea.</title>
        <authorList>
            <person name="Borstlap C.J."/>
            <person name="De Witt R.N."/>
            <person name="Botha A."/>
            <person name="Volschenk H."/>
        </authorList>
    </citation>
    <scope>NUCLEOTIDE SEQUENCE [LARGE SCALE GENOMIC DNA]</scope>
    <source>
        <strain evidence="4 5">CAB683</strain>
    </source>
</reference>
<feature type="compositionally biased region" description="Polar residues" evidence="2">
    <location>
        <begin position="235"/>
        <end position="250"/>
    </location>
</feature>
<evidence type="ECO:0000256" key="2">
    <source>
        <dbReference type="SAM" id="MobiDB-lite"/>
    </source>
</evidence>
<feature type="domain" description="C2H2-type" evidence="3">
    <location>
        <begin position="259"/>
        <end position="289"/>
    </location>
</feature>
<keyword evidence="5" id="KW-1185">Reference proteome</keyword>
<dbReference type="SMART" id="SM00355">
    <property type="entry name" value="ZnF_C2H2"/>
    <property type="match status" value="3"/>
</dbReference>
<keyword evidence="1" id="KW-0863">Zinc-finger</keyword>
<evidence type="ECO:0000313" key="4">
    <source>
        <dbReference type="EMBL" id="RKU49372.1"/>
    </source>
</evidence>
<dbReference type="AlphaFoldDB" id="A0A420YND3"/>
<gene>
    <name evidence="4" type="ORF">DL546_002187</name>
</gene>
<dbReference type="Gene3D" id="3.30.160.60">
    <property type="entry name" value="Classic Zinc Finger"/>
    <property type="match status" value="1"/>
</dbReference>
<dbReference type="OrthoDB" id="2687452at2759"/>
<feature type="compositionally biased region" description="Low complexity" evidence="2">
    <location>
        <begin position="18"/>
        <end position="32"/>
    </location>
</feature>
<comment type="caution">
    <text evidence="4">The sequence shown here is derived from an EMBL/GenBank/DDBJ whole genome shotgun (WGS) entry which is preliminary data.</text>
</comment>